<sequence>MPQSACTRCMAKGKICERQGWVYVYDARGQLVIDQSTGQPAVQWVERQCKSLVSQAISCSIPSRRSTPPIEKIKTEERASRSSARVQDLRAAGPTLFNQGAAKHDLSIRARAAAPATVGEFVRHGRGPRRRWLIVHGLVSCTYYNLPKNLPVDRTSSSVGPGQYCGHGQLCFAAGNHDWQAPCRRLCSQTHVTHGTWLTVTPRSYGPQRRSSMLVCVVRAHPNAETLQLIRSRSILMIPSGAGVGGPGSCRVDLQREGSTTCFCWRGAASRRESYWHPRVSTFGAESVTSSADRNIAQRTGRQMAGRTPPVANTPHDTSPHPNFSSQQSYFWDALMCLIMPSTARGNPGEVLDPSLPSNTPTPPITLPPFCPRPCRVAVPKSHSKTRARLQFVTLPRRRPPYTLRAACARFRLAKKRSTSQQFDNATPVPVSTVELLEARARHLDAQLQQLDSVLDAVQKLHRRIIYTHPLASSSSPHISTHNSTQHLVRMSQCELATCAAVAPLETRLRALSAPATSSWECDYVTVTSHDTTVFTRFAGC</sequence>
<evidence type="ECO:0000313" key="2">
    <source>
        <dbReference type="EMBL" id="KAJ7214370.1"/>
    </source>
</evidence>
<gene>
    <name evidence="2" type="ORF">GGX14DRAFT_392400</name>
</gene>
<proteinExistence type="predicted"/>
<name>A0AAD6VIV4_9AGAR</name>
<reference evidence="2" key="1">
    <citation type="submission" date="2023-03" db="EMBL/GenBank/DDBJ databases">
        <title>Massive genome expansion in bonnet fungi (Mycena s.s.) driven by repeated elements and novel gene families across ecological guilds.</title>
        <authorList>
            <consortium name="Lawrence Berkeley National Laboratory"/>
            <person name="Harder C.B."/>
            <person name="Miyauchi S."/>
            <person name="Viragh M."/>
            <person name="Kuo A."/>
            <person name="Thoen E."/>
            <person name="Andreopoulos B."/>
            <person name="Lu D."/>
            <person name="Skrede I."/>
            <person name="Drula E."/>
            <person name="Henrissat B."/>
            <person name="Morin E."/>
            <person name="Kohler A."/>
            <person name="Barry K."/>
            <person name="LaButti K."/>
            <person name="Morin E."/>
            <person name="Salamov A."/>
            <person name="Lipzen A."/>
            <person name="Mereny Z."/>
            <person name="Hegedus B."/>
            <person name="Baldrian P."/>
            <person name="Stursova M."/>
            <person name="Weitz H."/>
            <person name="Taylor A."/>
            <person name="Grigoriev I.V."/>
            <person name="Nagy L.G."/>
            <person name="Martin F."/>
            <person name="Kauserud H."/>
        </authorList>
    </citation>
    <scope>NUCLEOTIDE SEQUENCE</scope>
    <source>
        <strain evidence="2">9144</strain>
    </source>
</reference>
<accession>A0AAD6VIV4</accession>
<feature type="region of interest" description="Disordered" evidence="1">
    <location>
        <begin position="300"/>
        <end position="323"/>
    </location>
</feature>
<evidence type="ECO:0000313" key="3">
    <source>
        <dbReference type="Proteomes" id="UP001219525"/>
    </source>
</evidence>
<dbReference type="EMBL" id="JARJCW010000019">
    <property type="protein sequence ID" value="KAJ7214370.1"/>
    <property type="molecule type" value="Genomic_DNA"/>
</dbReference>
<protein>
    <submittedName>
        <fullName evidence="2">Uncharacterized protein</fullName>
    </submittedName>
</protein>
<comment type="caution">
    <text evidence="2">The sequence shown here is derived from an EMBL/GenBank/DDBJ whole genome shotgun (WGS) entry which is preliminary data.</text>
</comment>
<organism evidence="2 3">
    <name type="scientific">Mycena pura</name>
    <dbReference type="NCBI Taxonomy" id="153505"/>
    <lineage>
        <taxon>Eukaryota</taxon>
        <taxon>Fungi</taxon>
        <taxon>Dikarya</taxon>
        <taxon>Basidiomycota</taxon>
        <taxon>Agaricomycotina</taxon>
        <taxon>Agaricomycetes</taxon>
        <taxon>Agaricomycetidae</taxon>
        <taxon>Agaricales</taxon>
        <taxon>Marasmiineae</taxon>
        <taxon>Mycenaceae</taxon>
        <taxon>Mycena</taxon>
    </lineage>
</organism>
<dbReference type="AlphaFoldDB" id="A0AAD6VIV4"/>
<evidence type="ECO:0000256" key="1">
    <source>
        <dbReference type="SAM" id="MobiDB-lite"/>
    </source>
</evidence>
<keyword evidence="3" id="KW-1185">Reference proteome</keyword>
<dbReference type="Proteomes" id="UP001219525">
    <property type="component" value="Unassembled WGS sequence"/>
</dbReference>